<reference evidence="3 4" key="1">
    <citation type="submission" date="2020-08" db="EMBL/GenBank/DDBJ databases">
        <title>Genomic Encyclopedia of Type Strains, Phase IV (KMG-IV): sequencing the most valuable type-strain genomes for metagenomic binning, comparative biology and taxonomic classification.</title>
        <authorList>
            <person name="Goeker M."/>
        </authorList>
    </citation>
    <scope>NUCLEOTIDE SEQUENCE [LARGE SCALE GENOMIC DNA]</scope>
    <source>
        <strain evidence="3 4">DSM 27026</strain>
    </source>
</reference>
<evidence type="ECO:0000256" key="1">
    <source>
        <dbReference type="ARBA" id="ARBA00006738"/>
    </source>
</evidence>
<name>A0A840VJ20_9PROT</name>
<dbReference type="AlphaFoldDB" id="A0A840VJ20"/>
<dbReference type="Gene3D" id="3.40.1350.10">
    <property type="match status" value="1"/>
</dbReference>
<evidence type="ECO:0000313" key="4">
    <source>
        <dbReference type="Proteomes" id="UP000553706"/>
    </source>
</evidence>
<evidence type="ECO:0000256" key="2">
    <source>
        <dbReference type="HAMAP-Rule" id="MF_00048"/>
    </source>
</evidence>
<keyword evidence="3" id="KW-0540">Nuclease</keyword>
<comment type="caution">
    <text evidence="3">The sequence shown here is derived from an EMBL/GenBank/DDBJ whole genome shotgun (WGS) entry which is preliminary data.</text>
</comment>
<sequence>MRAAPLAPNLSPLNTLARRRAAQALGQSAEELVAEKLATSGYTILAQRLRTKAGEIDLIAANARRLLFVEVKARPSLAEAAYAVSVRQQARLLEAASVVLAVHPEWAREETRFDVALVAGEAVRVIKDAIRYG</sequence>
<keyword evidence="3" id="KW-0378">Hydrolase</keyword>
<dbReference type="NCBIfam" id="TIGR00252">
    <property type="entry name" value="YraN family protein"/>
    <property type="match status" value="1"/>
</dbReference>
<dbReference type="GO" id="GO:0003676">
    <property type="term" value="F:nucleic acid binding"/>
    <property type="evidence" value="ECO:0007669"/>
    <property type="project" value="InterPro"/>
</dbReference>
<dbReference type="InterPro" id="IPR011856">
    <property type="entry name" value="tRNA_endonuc-like_dom_sf"/>
</dbReference>
<keyword evidence="3" id="KW-0255">Endonuclease</keyword>
<organism evidence="3 4">
    <name type="scientific">Acidocella aromatica</name>
    <dbReference type="NCBI Taxonomy" id="1303579"/>
    <lineage>
        <taxon>Bacteria</taxon>
        <taxon>Pseudomonadati</taxon>
        <taxon>Pseudomonadota</taxon>
        <taxon>Alphaproteobacteria</taxon>
        <taxon>Acetobacterales</taxon>
        <taxon>Acidocellaceae</taxon>
        <taxon>Acidocella</taxon>
    </lineage>
</organism>
<dbReference type="GO" id="GO:0004519">
    <property type="term" value="F:endonuclease activity"/>
    <property type="evidence" value="ECO:0007669"/>
    <property type="project" value="UniProtKB-KW"/>
</dbReference>
<dbReference type="InterPro" id="IPR011335">
    <property type="entry name" value="Restrct_endonuc-II-like"/>
</dbReference>
<dbReference type="Proteomes" id="UP000553706">
    <property type="component" value="Unassembled WGS sequence"/>
</dbReference>
<comment type="similarity">
    <text evidence="1 2">Belongs to the UPF0102 family.</text>
</comment>
<dbReference type="Pfam" id="PF02021">
    <property type="entry name" value="UPF0102"/>
    <property type="match status" value="1"/>
</dbReference>
<dbReference type="PANTHER" id="PTHR34039">
    <property type="entry name" value="UPF0102 PROTEIN YRAN"/>
    <property type="match status" value="1"/>
</dbReference>
<gene>
    <name evidence="3" type="ORF">HNP71_001434</name>
</gene>
<protein>
    <recommendedName>
        <fullName evidence="2">UPF0102 protein HNP71_001434</fullName>
    </recommendedName>
</protein>
<dbReference type="SUPFAM" id="SSF52980">
    <property type="entry name" value="Restriction endonuclease-like"/>
    <property type="match status" value="1"/>
</dbReference>
<evidence type="ECO:0000313" key="3">
    <source>
        <dbReference type="EMBL" id="MBB5373175.1"/>
    </source>
</evidence>
<dbReference type="EMBL" id="JACHFJ010000005">
    <property type="protein sequence ID" value="MBB5373175.1"/>
    <property type="molecule type" value="Genomic_DNA"/>
</dbReference>
<proteinExistence type="inferred from homology"/>
<accession>A0A840VJ20</accession>
<dbReference type="InterPro" id="IPR003509">
    <property type="entry name" value="UPF0102_YraN-like"/>
</dbReference>
<dbReference type="RefSeq" id="WP_183266195.1">
    <property type="nucleotide sequence ID" value="NZ_JACHFJ010000005.1"/>
</dbReference>
<dbReference type="PANTHER" id="PTHR34039:SF1">
    <property type="entry name" value="UPF0102 PROTEIN YRAN"/>
    <property type="match status" value="1"/>
</dbReference>
<keyword evidence="4" id="KW-1185">Reference proteome</keyword>
<dbReference type="HAMAP" id="MF_00048">
    <property type="entry name" value="UPF0102"/>
    <property type="match status" value="1"/>
</dbReference>